<name>A0A7C1NUP6_9HYPH</name>
<evidence type="ECO:0000313" key="1">
    <source>
        <dbReference type="EMBL" id="HEB42808.1"/>
    </source>
</evidence>
<comment type="caution">
    <text evidence="1">The sequence shown here is derived from an EMBL/GenBank/DDBJ whole genome shotgun (WGS) entry which is preliminary data.</text>
</comment>
<dbReference type="Pfam" id="PF09939">
    <property type="entry name" value="DUF2171"/>
    <property type="match status" value="1"/>
</dbReference>
<sequence>MISADQIREHMEVLAQDGAHVGTVDHMDGESRIKLTKNDSPDGQHHYIPLDWVDHVDQHVHLSKNADDVRKDWSLMN</sequence>
<protein>
    <submittedName>
        <fullName evidence="1">DUF2171 domain-containing protein</fullName>
    </submittedName>
</protein>
<dbReference type="InterPro" id="IPR018684">
    <property type="entry name" value="DUF2171"/>
</dbReference>
<accession>A0A7C1NUP6</accession>
<proteinExistence type="predicted"/>
<organism evidence="1">
    <name type="scientific">Agrobacterium albertimagni</name>
    <dbReference type="NCBI Taxonomy" id="147266"/>
    <lineage>
        <taxon>Bacteria</taxon>
        <taxon>Pseudomonadati</taxon>
        <taxon>Pseudomonadota</taxon>
        <taxon>Alphaproteobacteria</taxon>
        <taxon>Hyphomicrobiales</taxon>
        <taxon>Rhizobiaceae</taxon>
        <taxon>Rhizobium/Agrobacterium group</taxon>
        <taxon>Agrobacterium</taxon>
    </lineage>
</organism>
<gene>
    <name evidence="1" type="ORF">ENP70_03680</name>
</gene>
<dbReference type="AlphaFoldDB" id="A0A7C1NUP6"/>
<dbReference type="EMBL" id="DSKI01000200">
    <property type="protein sequence ID" value="HEB42808.1"/>
    <property type="molecule type" value="Genomic_DNA"/>
</dbReference>
<reference evidence="1" key="1">
    <citation type="journal article" date="2020" name="mSystems">
        <title>Genome- and Community-Level Interaction Insights into Carbon Utilization and Element Cycling Functions of Hydrothermarchaeota in Hydrothermal Sediment.</title>
        <authorList>
            <person name="Zhou Z."/>
            <person name="Liu Y."/>
            <person name="Xu W."/>
            <person name="Pan J."/>
            <person name="Luo Z.H."/>
            <person name="Li M."/>
        </authorList>
    </citation>
    <scope>NUCLEOTIDE SEQUENCE [LARGE SCALE GENOMIC DNA]</scope>
    <source>
        <strain evidence="1">SpSt-243</strain>
    </source>
</reference>